<accession>A0ACC5VW41</accession>
<dbReference type="EMBL" id="JABYQT010000007">
    <property type="protein sequence ID" value="MBZ5488282.1"/>
    <property type="molecule type" value="Genomic_DNA"/>
</dbReference>
<evidence type="ECO:0000313" key="2">
    <source>
        <dbReference type="Proteomes" id="UP001319846"/>
    </source>
</evidence>
<proteinExistence type="predicted"/>
<evidence type="ECO:0000313" key="1">
    <source>
        <dbReference type="EMBL" id="MBZ5488282.1"/>
    </source>
</evidence>
<comment type="caution">
    <text evidence="1">The sequence shown here is derived from an EMBL/GenBank/DDBJ whole genome shotgun (WGS) entry which is preliminary data.</text>
</comment>
<sequence>MSGAFALAAASFSAHGLEPGSASVTSAMQAPLSATITLNDASAYPLDEIHVSLADQGAFERQGLEWIPATDSVRVELKEAQGRRYIAIHSAQPVTSSWMDLLLDIEYPEGHLMHPVTLLLDPPGYGQGNSPRHEVPEHHGALQGNAEEPEAASGMTLVQAGDTLWSIAERTRPAEASVQQMMLALVQANPVVFPSGDINRLQAGQVLNVPGIEQAQARSRAQAADAVQVMVRTGHYPDVPTAAPPPVQPDEGGANRATDASDENAPSTASGLSDAPEPPGAIAELAARLEESQARLQYAEAEREQLRLSLEELHESIDSLRQRIDESQPALPGAAATASAGLADTRLHTQHAAPGHELLTGLERYQWPLISLALGLLLLGLLWLRKRREGDDEWQNATSPGVKPFDAGEATRHKAMQPPLTNIPLSCADGTKMEPASNSSQRQTQDDQAIGDTRLSMAPPFSPMVQAAGQSDDYSKSQAAGLAGPRYRELKPVEEQTAPVVLTSSLASGHPLASPGWEIEEVAFAPQGRDNS</sequence>
<gene>
    <name evidence="1" type="ORF">HW452_12190</name>
</gene>
<protein>
    <submittedName>
        <fullName evidence="1">LysM peptidoglycan-binding domain-containing protein</fullName>
    </submittedName>
</protein>
<dbReference type="Proteomes" id="UP001319846">
    <property type="component" value="Unassembled WGS sequence"/>
</dbReference>
<reference evidence="1" key="1">
    <citation type="submission" date="2020-06" db="EMBL/GenBank/DDBJ databases">
        <title>Whole Genome Sequence of Halomonas aquamarina MB598.</title>
        <authorList>
            <person name="Pervaiz M."/>
            <person name="Fariq A."/>
            <person name="Yasmin A."/>
            <person name="Welch M."/>
        </authorList>
    </citation>
    <scope>NUCLEOTIDE SEQUENCE</scope>
    <source>
        <strain evidence="1">MB598</strain>
    </source>
</reference>
<organism evidence="1 2">
    <name type="scientific">Vreelandella aquamarina</name>
    <dbReference type="NCBI Taxonomy" id="77097"/>
    <lineage>
        <taxon>Bacteria</taxon>
        <taxon>Pseudomonadati</taxon>
        <taxon>Pseudomonadota</taxon>
        <taxon>Gammaproteobacteria</taxon>
        <taxon>Oceanospirillales</taxon>
        <taxon>Halomonadaceae</taxon>
        <taxon>Vreelandella</taxon>
    </lineage>
</organism>
<name>A0ACC5VW41_9GAMM</name>
<keyword evidence="2" id="KW-1185">Reference proteome</keyword>